<proteinExistence type="predicted"/>
<accession>U4KZ56</accession>
<evidence type="ECO:0000313" key="4">
    <source>
        <dbReference type="Proteomes" id="UP000018144"/>
    </source>
</evidence>
<protein>
    <submittedName>
        <fullName evidence="3">Uncharacterized protein</fullName>
    </submittedName>
</protein>
<feature type="region of interest" description="Disordered" evidence="2">
    <location>
        <begin position="1"/>
        <end position="25"/>
    </location>
</feature>
<dbReference type="EMBL" id="HF935349">
    <property type="protein sequence ID" value="CCX07331.1"/>
    <property type="molecule type" value="Genomic_DNA"/>
</dbReference>
<keyword evidence="4" id="KW-1185">Reference proteome</keyword>
<reference evidence="3 4" key="1">
    <citation type="journal article" date="2013" name="PLoS Genet.">
        <title>The genome and development-dependent transcriptomes of Pyronema confluens: a window into fungal evolution.</title>
        <authorList>
            <person name="Traeger S."/>
            <person name="Altegoer F."/>
            <person name="Freitag M."/>
            <person name="Gabaldon T."/>
            <person name="Kempken F."/>
            <person name="Kumar A."/>
            <person name="Marcet-Houben M."/>
            <person name="Poggeler S."/>
            <person name="Stajich J.E."/>
            <person name="Nowrousian M."/>
        </authorList>
    </citation>
    <scope>NUCLEOTIDE SEQUENCE [LARGE SCALE GENOMIC DNA]</scope>
    <source>
        <strain evidence="4">CBS 100304</strain>
        <tissue evidence="3">Vegetative mycelium</tissue>
    </source>
</reference>
<organism evidence="3 4">
    <name type="scientific">Pyronema omphalodes (strain CBS 100304)</name>
    <name type="common">Pyronema confluens</name>
    <dbReference type="NCBI Taxonomy" id="1076935"/>
    <lineage>
        <taxon>Eukaryota</taxon>
        <taxon>Fungi</taxon>
        <taxon>Dikarya</taxon>
        <taxon>Ascomycota</taxon>
        <taxon>Pezizomycotina</taxon>
        <taxon>Pezizomycetes</taxon>
        <taxon>Pezizales</taxon>
        <taxon>Pyronemataceae</taxon>
        <taxon>Pyronema</taxon>
    </lineage>
</organism>
<evidence type="ECO:0000313" key="3">
    <source>
        <dbReference type="EMBL" id="CCX07331.1"/>
    </source>
</evidence>
<gene>
    <name evidence="3" type="ORF">PCON_06920</name>
</gene>
<evidence type="ECO:0000256" key="1">
    <source>
        <dbReference type="SAM" id="Coils"/>
    </source>
</evidence>
<sequence>MSTPTSSSPNNATYHTPPDSRTSSHIPRSLILTCSDCESAATYDAAAGLLALSTSAVDLARAQYTRLQSEFSYLKFEITKLSNSCKKLADAGYSEQQQRLNVADEWNQRLGLEIAKTEKARNEVENVLAQYNRLRQVLLRLVNEKGFSAEEVNRMYEEGNGGLKVVREEKMGSTVEKTVTRDGGRRAGWRKTGPRVYAVERKVLAPVMERPNRVVKSTARK</sequence>
<feature type="coiled-coil region" evidence="1">
    <location>
        <begin position="107"/>
        <end position="144"/>
    </location>
</feature>
<name>U4KZ56_PYROM</name>
<keyword evidence="1" id="KW-0175">Coiled coil</keyword>
<evidence type="ECO:0000256" key="2">
    <source>
        <dbReference type="SAM" id="MobiDB-lite"/>
    </source>
</evidence>
<dbReference type="Proteomes" id="UP000018144">
    <property type="component" value="Unassembled WGS sequence"/>
</dbReference>
<dbReference type="AlphaFoldDB" id="U4KZ56"/>
<feature type="compositionally biased region" description="Low complexity" evidence="2">
    <location>
        <begin position="1"/>
        <end position="11"/>
    </location>
</feature>